<dbReference type="InterPro" id="IPR050951">
    <property type="entry name" value="Retrovirus_Pol_polyprotein"/>
</dbReference>
<organism evidence="2 3">
    <name type="scientific">Aduncisulcus paluster</name>
    <dbReference type="NCBI Taxonomy" id="2918883"/>
    <lineage>
        <taxon>Eukaryota</taxon>
        <taxon>Metamonada</taxon>
        <taxon>Carpediemonas-like organisms</taxon>
        <taxon>Aduncisulcus</taxon>
    </lineage>
</organism>
<gene>
    <name evidence="2" type="ORF">ADUPG1_002951</name>
</gene>
<evidence type="ECO:0000259" key="1">
    <source>
        <dbReference type="PROSITE" id="PS50994"/>
    </source>
</evidence>
<accession>A0ABQ5KRY3</accession>
<keyword evidence="3" id="KW-1185">Reference proteome</keyword>
<name>A0ABQ5KRY3_9EUKA</name>
<comment type="caution">
    <text evidence="2">The sequence shown here is derived from an EMBL/GenBank/DDBJ whole genome shotgun (WGS) entry which is preliminary data.</text>
</comment>
<dbReference type="Gene3D" id="3.30.420.10">
    <property type="entry name" value="Ribonuclease H-like superfamily/Ribonuclease H"/>
    <property type="match status" value="1"/>
</dbReference>
<evidence type="ECO:0000313" key="3">
    <source>
        <dbReference type="Proteomes" id="UP001057375"/>
    </source>
</evidence>
<sequence length="152" mass="17682">MIRSDNGTQFVNSLWECLLKHLEMKHHRTIPYNPQGNGIVERSNRELLKFLKMLIGTRRIQRTEWVAALPLIRLLMNSQTHTALGTSPFEMVFARRATEYTDIFAPSRVIDVPTLTMGNQRTKESSRDFVDTLQDRLEKIRDEAIRLQESLA</sequence>
<dbReference type="PANTHER" id="PTHR37984">
    <property type="entry name" value="PROTEIN CBG26694"/>
    <property type="match status" value="1"/>
</dbReference>
<dbReference type="InterPro" id="IPR036397">
    <property type="entry name" value="RNaseH_sf"/>
</dbReference>
<dbReference type="PROSITE" id="PS50994">
    <property type="entry name" value="INTEGRASE"/>
    <property type="match status" value="1"/>
</dbReference>
<dbReference type="Proteomes" id="UP001057375">
    <property type="component" value="Unassembled WGS sequence"/>
</dbReference>
<reference evidence="2" key="1">
    <citation type="submission" date="2022-03" db="EMBL/GenBank/DDBJ databases">
        <title>Draft genome sequence of Aduncisulcus paluster, a free-living microaerophilic Fornicata.</title>
        <authorList>
            <person name="Yuyama I."/>
            <person name="Kume K."/>
            <person name="Tamura T."/>
            <person name="Inagaki Y."/>
            <person name="Hashimoto T."/>
        </authorList>
    </citation>
    <scope>NUCLEOTIDE SEQUENCE</scope>
    <source>
        <strain evidence="2">NY0171</strain>
    </source>
</reference>
<protein>
    <recommendedName>
        <fullName evidence="1">Integrase catalytic domain-containing protein</fullName>
    </recommendedName>
</protein>
<feature type="domain" description="Integrase catalytic" evidence="1">
    <location>
        <begin position="1"/>
        <end position="96"/>
    </location>
</feature>
<dbReference type="InterPro" id="IPR001584">
    <property type="entry name" value="Integrase_cat-core"/>
</dbReference>
<dbReference type="EMBL" id="BQXS01003731">
    <property type="protein sequence ID" value="GKT35231.1"/>
    <property type="molecule type" value="Genomic_DNA"/>
</dbReference>
<dbReference type="InterPro" id="IPR012337">
    <property type="entry name" value="RNaseH-like_sf"/>
</dbReference>
<dbReference type="SUPFAM" id="SSF53098">
    <property type="entry name" value="Ribonuclease H-like"/>
    <property type="match status" value="1"/>
</dbReference>
<dbReference type="PANTHER" id="PTHR37984:SF15">
    <property type="entry name" value="INTEGRASE CATALYTIC DOMAIN-CONTAINING PROTEIN"/>
    <property type="match status" value="1"/>
</dbReference>
<evidence type="ECO:0000313" key="2">
    <source>
        <dbReference type="EMBL" id="GKT35231.1"/>
    </source>
</evidence>
<feature type="non-terminal residue" evidence="2">
    <location>
        <position position="152"/>
    </location>
</feature>
<proteinExistence type="predicted"/>